<reference evidence="1" key="1">
    <citation type="submission" date="2020-03" db="EMBL/GenBank/DDBJ databases">
        <authorList>
            <person name="Weist P."/>
        </authorList>
    </citation>
    <scope>NUCLEOTIDE SEQUENCE</scope>
</reference>
<protein>
    <submittedName>
        <fullName evidence="1">Uncharacterized protein</fullName>
    </submittedName>
</protein>
<sequence>MAYRFDRGSRRRDSEVEDILPTWGDTDPRSRQLGNTNADGGLNYECYLHEAAVQRSLRSSHNENKIHPLTTRLFVSSISSVSGVSRPRLRLSASAPSFQFHEKLITESRRQTLLATDGLRTELADGGPSGINSSCK</sequence>
<name>A0A9N7UJF2_PLEPL</name>
<dbReference type="EMBL" id="CADEAL010001546">
    <property type="protein sequence ID" value="CAB1433269.1"/>
    <property type="molecule type" value="Genomic_DNA"/>
</dbReference>
<comment type="caution">
    <text evidence="1">The sequence shown here is derived from an EMBL/GenBank/DDBJ whole genome shotgun (WGS) entry which is preliminary data.</text>
</comment>
<evidence type="ECO:0000313" key="2">
    <source>
        <dbReference type="Proteomes" id="UP001153269"/>
    </source>
</evidence>
<proteinExistence type="predicted"/>
<evidence type="ECO:0000313" key="1">
    <source>
        <dbReference type="EMBL" id="CAB1433269.1"/>
    </source>
</evidence>
<keyword evidence="2" id="KW-1185">Reference proteome</keyword>
<accession>A0A9N7UJF2</accession>
<dbReference type="Proteomes" id="UP001153269">
    <property type="component" value="Unassembled WGS sequence"/>
</dbReference>
<gene>
    <name evidence="1" type="ORF">PLEPLA_LOCUS21358</name>
</gene>
<dbReference type="AlphaFoldDB" id="A0A9N7UJF2"/>
<organism evidence="1 2">
    <name type="scientific">Pleuronectes platessa</name>
    <name type="common">European plaice</name>
    <dbReference type="NCBI Taxonomy" id="8262"/>
    <lineage>
        <taxon>Eukaryota</taxon>
        <taxon>Metazoa</taxon>
        <taxon>Chordata</taxon>
        <taxon>Craniata</taxon>
        <taxon>Vertebrata</taxon>
        <taxon>Euteleostomi</taxon>
        <taxon>Actinopterygii</taxon>
        <taxon>Neopterygii</taxon>
        <taxon>Teleostei</taxon>
        <taxon>Neoteleostei</taxon>
        <taxon>Acanthomorphata</taxon>
        <taxon>Carangaria</taxon>
        <taxon>Pleuronectiformes</taxon>
        <taxon>Pleuronectoidei</taxon>
        <taxon>Pleuronectidae</taxon>
        <taxon>Pleuronectes</taxon>
    </lineage>
</organism>